<dbReference type="Proteomes" id="UP000789702">
    <property type="component" value="Unassembled WGS sequence"/>
</dbReference>
<gene>
    <name evidence="1" type="ORF">DHETER_LOCUS3423</name>
</gene>
<keyword evidence="2" id="KW-1185">Reference proteome</keyword>
<dbReference type="EMBL" id="CAJVPU010002934">
    <property type="protein sequence ID" value="CAG8510238.1"/>
    <property type="molecule type" value="Genomic_DNA"/>
</dbReference>
<feature type="non-terminal residue" evidence="1">
    <location>
        <position position="1"/>
    </location>
</feature>
<evidence type="ECO:0000313" key="2">
    <source>
        <dbReference type="Proteomes" id="UP000789702"/>
    </source>
</evidence>
<proteinExistence type="predicted"/>
<accession>A0ACA9L5D7</accession>
<organism evidence="1 2">
    <name type="scientific">Dentiscutata heterogama</name>
    <dbReference type="NCBI Taxonomy" id="1316150"/>
    <lineage>
        <taxon>Eukaryota</taxon>
        <taxon>Fungi</taxon>
        <taxon>Fungi incertae sedis</taxon>
        <taxon>Mucoromycota</taxon>
        <taxon>Glomeromycotina</taxon>
        <taxon>Glomeromycetes</taxon>
        <taxon>Diversisporales</taxon>
        <taxon>Gigasporaceae</taxon>
        <taxon>Dentiscutata</taxon>
    </lineage>
</organism>
<comment type="caution">
    <text evidence="1">The sequence shown here is derived from an EMBL/GenBank/DDBJ whole genome shotgun (WGS) entry which is preliminary data.</text>
</comment>
<evidence type="ECO:0000313" key="1">
    <source>
        <dbReference type="EMBL" id="CAG8510238.1"/>
    </source>
</evidence>
<protein>
    <submittedName>
        <fullName evidence="1">13758_t:CDS:1</fullName>
    </submittedName>
</protein>
<sequence length="157" mass="16760">APLAPTRKILGAAESEKRKAGTIEISEIDNELADYERRKKIQHPLDDDCNYHVCISHNYILAISLGPIINSLGAGSDSDNYLEFGAIASDTYFVSGSAPTGSALSSSASNTYFESRSGSGADTNAAPNTNQYAALDANHYFAPDTNYYAAPNANLFI</sequence>
<name>A0ACA9L5D7_9GLOM</name>
<reference evidence="1" key="1">
    <citation type="submission" date="2021-06" db="EMBL/GenBank/DDBJ databases">
        <authorList>
            <person name="Kallberg Y."/>
            <person name="Tangrot J."/>
            <person name="Rosling A."/>
        </authorList>
    </citation>
    <scope>NUCLEOTIDE SEQUENCE</scope>
    <source>
        <strain evidence="1">IL203A</strain>
    </source>
</reference>